<keyword evidence="2 4" id="KW-0560">Oxidoreductase</keyword>
<dbReference type="CDD" id="cd05233">
    <property type="entry name" value="SDR_c"/>
    <property type="match status" value="1"/>
</dbReference>
<dbReference type="GO" id="GO:0016491">
    <property type="term" value="F:oxidoreductase activity"/>
    <property type="evidence" value="ECO:0007669"/>
    <property type="project" value="UniProtKB-KW"/>
</dbReference>
<evidence type="ECO:0000256" key="3">
    <source>
        <dbReference type="RuleBase" id="RU000363"/>
    </source>
</evidence>
<evidence type="ECO:0000256" key="1">
    <source>
        <dbReference type="ARBA" id="ARBA00006484"/>
    </source>
</evidence>
<dbReference type="PRINTS" id="PR00080">
    <property type="entry name" value="SDRFAMILY"/>
</dbReference>
<dbReference type="InterPro" id="IPR036291">
    <property type="entry name" value="NAD(P)-bd_dom_sf"/>
</dbReference>
<evidence type="ECO:0000313" key="4">
    <source>
        <dbReference type="EMBL" id="OXR45888.1"/>
    </source>
</evidence>
<dbReference type="GO" id="GO:0016020">
    <property type="term" value="C:membrane"/>
    <property type="evidence" value="ECO:0007669"/>
    <property type="project" value="TreeGrafter"/>
</dbReference>
<reference evidence="4 5" key="1">
    <citation type="submission" date="2017-07" db="EMBL/GenBank/DDBJ databases">
        <title>First draft Genome Sequence of Nocardia cerradoensis isolated from human infection.</title>
        <authorList>
            <person name="Carrasco G."/>
        </authorList>
    </citation>
    <scope>NUCLEOTIDE SEQUENCE [LARGE SCALE GENOMIC DNA]</scope>
    <source>
        <strain evidence="4 5">CNM20130759</strain>
    </source>
</reference>
<name>A0A231HAL0_9NOCA</name>
<dbReference type="Pfam" id="PF00106">
    <property type="entry name" value="adh_short"/>
    <property type="match status" value="1"/>
</dbReference>
<dbReference type="PRINTS" id="PR00081">
    <property type="entry name" value="GDHRDH"/>
</dbReference>
<dbReference type="AlphaFoldDB" id="A0A231HAL0"/>
<dbReference type="EC" id="1.-.-.-" evidence="4"/>
<dbReference type="PROSITE" id="PS00061">
    <property type="entry name" value="ADH_SHORT"/>
    <property type="match status" value="1"/>
</dbReference>
<dbReference type="Gene3D" id="3.40.50.720">
    <property type="entry name" value="NAD(P)-binding Rossmann-like Domain"/>
    <property type="match status" value="1"/>
</dbReference>
<proteinExistence type="inferred from homology"/>
<accession>A0A231HAL0</accession>
<dbReference type="Proteomes" id="UP000215506">
    <property type="component" value="Unassembled WGS sequence"/>
</dbReference>
<evidence type="ECO:0000313" key="5">
    <source>
        <dbReference type="Proteomes" id="UP000215506"/>
    </source>
</evidence>
<evidence type="ECO:0000256" key="2">
    <source>
        <dbReference type="ARBA" id="ARBA00023002"/>
    </source>
</evidence>
<dbReference type="EMBL" id="NGAF01000003">
    <property type="protein sequence ID" value="OXR45888.1"/>
    <property type="molecule type" value="Genomic_DNA"/>
</dbReference>
<dbReference type="SUPFAM" id="SSF51735">
    <property type="entry name" value="NAD(P)-binding Rossmann-fold domains"/>
    <property type="match status" value="1"/>
</dbReference>
<protein>
    <submittedName>
        <fullName evidence="4">Putative oxidoreductase EphD</fullName>
        <ecNumber evidence="4">1.-.-.-</ecNumber>
    </submittedName>
</protein>
<sequence>MWIVDAMAGASAALRSVIGGGDRTYEAKAVVTGAGSGIGRAFALELARRGGEVICADIDLGRAEETVALIDRTHGRRAHAFRCDVAERAEMESLARHSVSIFGAPPTLVINNAGVGIGGKPVGDIGFEDWQWALGINLWGVVHGCELFVPQLRRAGRGGIINVASAAGFAAAPAMAPYNVSKAAVVSLSETLAAELSGTGVAVTVLCPTFVRTNVARDGRITAGSARLATELMRWTGFSPDHVARITLDAHERGRLHVLPQLDAVVVWHLKRHFPATYTRALGVLNRVLPHDDSAPAPAGSAKTGV</sequence>
<dbReference type="PANTHER" id="PTHR44196">
    <property type="entry name" value="DEHYDROGENASE/REDUCTASE SDR FAMILY MEMBER 7B"/>
    <property type="match status" value="1"/>
</dbReference>
<dbReference type="InterPro" id="IPR020904">
    <property type="entry name" value="Sc_DH/Rdtase_CS"/>
</dbReference>
<keyword evidence="5" id="KW-1185">Reference proteome</keyword>
<dbReference type="PANTHER" id="PTHR44196:SF1">
    <property type="entry name" value="DEHYDROGENASE_REDUCTASE SDR FAMILY MEMBER 7B"/>
    <property type="match status" value="1"/>
</dbReference>
<dbReference type="InterPro" id="IPR002347">
    <property type="entry name" value="SDR_fam"/>
</dbReference>
<comment type="similarity">
    <text evidence="1 3">Belongs to the short-chain dehydrogenases/reductases (SDR) family.</text>
</comment>
<organism evidence="4 5">
    <name type="scientific">Nocardia cerradoensis</name>
    <dbReference type="NCBI Taxonomy" id="85688"/>
    <lineage>
        <taxon>Bacteria</taxon>
        <taxon>Bacillati</taxon>
        <taxon>Actinomycetota</taxon>
        <taxon>Actinomycetes</taxon>
        <taxon>Mycobacteriales</taxon>
        <taxon>Nocardiaceae</taxon>
        <taxon>Nocardia</taxon>
    </lineage>
</organism>
<comment type="caution">
    <text evidence="4">The sequence shown here is derived from an EMBL/GenBank/DDBJ whole genome shotgun (WGS) entry which is preliminary data.</text>
</comment>
<gene>
    <name evidence="4" type="primary">ephD_1</name>
    <name evidence="4" type="ORF">B7C42_02180</name>
</gene>